<keyword evidence="2" id="KW-1185">Reference proteome</keyword>
<protein>
    <submittedName>
        <fullName evidence="1">Uncharacterized protein</fullName>
    </submittedName>
</protein>
<dbReference type="AlphaFoldDB" id="A0AAD6ZJT1"/>
<comment type="caution">
    <text evidence="1">The sequence shown here is derived from an EMBL/GenBank/DDBJ whole genome shotgun (WGS) entry which is preliminary data.</text>
</comment>
<dbReference type="EMBL" id="JARIHO010000042">
    <property type="protein sequence ID" value="KAJ7326184.1"/>
    <property type="molecule type" value="Genomic_DNA"/>
</dbReference>
<reference evidence="1" key="1">
    <citation type="submission" date="2023-03" db="EMBL/GenBank/DDBJ databases">
        <title>Massive genome expansion in bonnet fungi (Mycena s.s.) driven by repeated elements and novel gene families across ecological guilds.</title>
        <authorList>
            <consortium name="Lawrence Berkeley National Laboratory"/>
            <person name="Harder C.B."/>
            <person name="Miyauchi S."/>
            <person name="Viragh M."/>
            <person name="Kuo A."/>
            <person name="Thoen E."/>
            <person name="Andreopoulos B."/>
            <person name="Lu D."/>
            <person name="Skrede I."/>
            <person name="Drula E."/>
            <person name="Henrissat B."/>
            <person name="Morin E."/>
            <person name="Kohler A."/>
            <person name="Barry K."/>
            <person name="LaButti K."/>
            <person name="Morin E."/>
            <person name="Salamov A."/>
            <person name="Lipzen A."/>
            <person name="Mereny Z."/>
            <person name="Hegedus B."/>
            <person name="Baldrian P."/>
            <person name="Stursova M."/>
            <person name="Weitz H."/>
            <person name="Taylor A."/>
            <person name="Grigoriev I.V."/>
            <person name="Nagy L.G."/>
            <person name="Martin F."/>
            <person name="Kauserud H."/>
        </authorList>
    </citation>
    <scope>NUCLEOTIDE SEQUENCE</scope>
    <source>
        <strain evidence="1">CBHHK002</strain>
    </source>
</reference>
<accession>A0AAD6ZJT1</accession>
<dbReference type="Proteomes" id="UP001218218">
    <property type="component" value="Unassembled WGS sequence"/>
</dbReference>
<evidence type="ECO:0000313" key="1">
    <source>
        <dbReference type="EMBL" id="KAJ7326184.1"/>
    </source>
</evidence>
<evidence type="ECO:0000313" key="2">
    <source>
        <dbReference type="Proteomes" id="UP001218218"/>
    </source>
</evidence>
<sequence>MGRSILEDVLRGNSQVVYKDICLTRVTDTNTKCPRATIQLLLAACPRLALLVVLWSSKTFDWDGQLWVRDEYTPVIRDVRLVGGIYTHYWADWEAGARDLPNFWTVAEDFVAPEKRSSAIARTVQYSNEYELQENGTIWSGRRRVN</sequence>
<organism evidence="1 2">
    <name type="scientific">Mycena albidolilacea</name>
    <dbReference type="NCBI Taxonomy" id="1033008"/>
    <lineage>
        <taxon>Eukaryota</taxon>
        <taxon>Fungi</taxon>
        <taxon>Dikarya</taxon>
        <taxon>Basidiomycota</taxon>
        <taxon>Agaricomycotina</taxon>
        <taxon>Agaricomycetes</taxon>
        <taxon>Agaricomycetidae</taxon>
        <taxon>Agaricales</taxon>
        <taxon>Marasmiineae</taxon>
        <taxon>Mycenaceae</taxon>
        <taxon>Mycena</taxon>
    </lineage>
</organism>
<name>A0AAD6ZJT1_9AGAR</name>
<gene>
    <name evidence="1" type="ORF">DFH08DRAFT_816538</name>
</gene>
<proteinExistence type="predicted"/>